<evidence type="ECO:0000313" key="2">
    <source>
        <dbReference type="EMBL" id="GEU95592.1"/>
    </source>
</evidence>
<evidence type="ECO:0008006" key="3">
    <source>
        <dbReference type="Google" id="ProtNLM"/>
    </source>
</evidence>
<comment type="caution">
    <text evidence="2">The sequence shown here is derived from an EMBL/GenBank/DDBJ whole genome shotgun (WGS) entry which is preliminary data.</text>
</comment>
<evidence type="ECO:0000256" key="1">
    <source>
        <dbReference type="SAM" id="MobiDB-lite"/>
    </source>
</evidence>
<feature type="compositionally biased region" description="Basic residues" evidence="1">
    <location>
        <begin position="371"/>
        <end position="381"/>
    </location>
</feature>
<dbReference type="AlphaFoldDB" id="A0A699GLI9"/>
<reference evidence="2" key="1">
    <citation type="journal article" date="2019" name="Sci. Rep.">
        <title>Draft genome of Tanacetum cinerariifolium, the natural source of mosquito coil.</title>
        <authorList>
            <person name="Yamashiro T."/>
            <person name="Shiraishi A."/>
            <person name="Satake H."/>
            <person name="Nakayama K."/>
        </authorList>
    </citation>
    <scope>NUCLEOTIDE SEQUENCE</scope>
</reference>
<organism evidence="2">
    <name type="scientific">Tanacetum cinerariifolium</name>
    <name type="common">Dalmatian daisy</name>
    <name type="synonym">Chrysanthemum cinerariifolium</name>
    <dbReference type="NCBI Taxonomy" id="118510"/>
    <lineage>
        <taxon>Eukaryota</taxon>
        <taxon>Viridiplantae</taxon>
        <taxon>Streptophyta</taxon>
        <taxon>Embryophyta</taxon>
        <taxon>Tracheophyta</taxon>
        <taxon>Spermatophyta</taxon>
        <taxon>Magnoliopsida</taxon>
        <taxon>eudicotyledons</taxon>
        <taxon>Gunneridae</taxon>
        <taxon>Pentapetalae</taxon>
        <taxon>asterids</taxon>
        <taxon>campanulids</taxon>
        <taxon>Asterales</taxon>
        <taxon>Asteraceae</taxon>
        <taxon>Asteroideae</taxon>
        <taxon>Anthemideae</taxon>
        <taxon>Anthemidinae</taxon>
        <taxon>Tanacetum</taxon>
    </lineage>
</organism>
<name>A0A699GLI9_TANCI</name>
<accession>A0A699GLI9</accession>
<protein>
    <recommendedName>
        <fullName evidence="3">Xylulose kinase-1</fullName>
    </recommendedName>
</protein>
<feature type="region of interest" description="Disordered" evidence="1">
    <location>
        <begin position="97"/>
        <end position="133"/>
    </location>
</feature>
<dbReference type="EMBL" id="BKCJ010011326">
    <property type="protein sequence ID" value="GEU95592.1"/>
    <property type="molecule type" value="Genomic_DNA"/>
</dbReference>
<sequence>MSTLKFKDVHNLVTFLSKPTESEGFEQIIDFLNANPIKYSLTVNPTIYTSCIEQFWVTAKAKNINEEAHIHAKVTGKKVIISEAKIRRDIKFEDEGGVDCLSNEETQPSDPTNEDLNEENVPVQSNDPPPSRVNTLRSGEDNLKLNELMELCTKLRVKRLEKKNKSRTHGLKRLYKIGLSARVESSIKEPSLGEEDASKQGRNIANIDADAETILVDETTKDQGKINDEEMFDTDVLNDEEVVVVTTVTDATTIVVSIDDITLAQALVEIKTSKPKARGIIIFDEQEARRLQAEIDEQDRLAEEKAQLIEDENLAWDNVQAMIDTDYELAARLQEEDQGEFTIEEKSRLFVELMDKRKKHFAKLRTEEQRRKHPTKAQKRN</sequence>
<feature type="region of interest" description="Disordered" evidence="1">
    <location>
        <begin position="362"/>
        <end position="381"/>
    </location>
</feature>
<feature type="compositionally biased region" description="Polar residues" evidence="1">
    <location>
        <begin position="122"/>
        <end position="133"/>
    </location>
</feature>
<proteinExistence type="predicted"/>
<gene>
    <name evidence="2" type="ORF">Tci_067570</name>
</gene>